<organism evidence="2 3">
    <name type="scientific">Dorcoceras hygrometricum</name>
    <dbReference type="NCBI Taxonomy" id="472368"/>
    <lineage>
        <taxon>Eukaryota</taxon>
        <taxon>Viridiplantae</taxon>
        <taxon>Streptophyta</taxon>
        <taxon>Embryophyta</taxon>
        <taxon>Tracheophyta</taxon>
        <taxon>Spermatophyta</taxon>
        <taxon>Magnoliopsida</taxon>
        <taxon>eudicotyledons</taxon>
        <taxon>Gunneridae</taxon>
        <taxon>Pentapetalae</taxon>
        <taxon>asterids</taxon>
        <taxon>lamiids</taxon>
        <taxon>Lamiales</taxon>
        <taxon>Gesneriaceae</taxon>
        <taxon>Didymocarpoideae</taxon>
        <taxon>Trichosporeae</taxon>
        <taxon>Loxocarpinae</taxon>
        <taxon>Dorcoceras</taxon>
    </lineage>
</organism>
<keyword evidence="3" id="KW-1185">Reference proteome</keyword>
<evidence type="ECO:0000256" key="1">
    <source>
        <dbReference type="SAM" id="MobiDB-lite"/>
    </source>
</evidence>
<protein>
    <submittedName>
        <fullName evidence="2">Uncharacterized protein</fullName>
    </submittedName>
</protein>
<reference evidence="2 3" key="1">
    <citation type="journal article" date="2015" name="Proc. Natl. Acad. Sci. U.S.A.">
        <title>The resurrection genome of Boea hygrometrica: A blueprint for survival of dehydration.</title>
        <authorList>
            <person name="Xiao L."/>
            <person name="Yang G."/>
            <person name="Zhang L."/>
            <person name="Yang X."/>
            <person name="Zhao S."/>
            <person name="Ji Z."/>
            <person name="Zhou Q."/>
            <person name="Hu M."/>
            <person name="Wang Y."/>
            <person name="Chen M."/>
            <person name="Xu Y."/>
            <person name="Jin H."/>
            <person name="Xiao X."/>
            <person name="Hu G."/>
            <person name="Bao F."/>
            <person name="Hu Y."/>
            <person name="Wan P."/>
            <person name="Li L."/>
            <person name="Deng X."/>
            <person name="Kuang T."/>
            <person name="Xiang C."/>
            <person name="Zhu J.K."/>
            <person name="Oliver M.J."/>
            <person name="He Y."/>
        </authorList>
    </citation>
    <scope>NUCLEOTIDE SEQUENCE [LARGE SCALE GENOMIC DNA]</scope>
    <source>
        <strain evidence="3">cv. XS01</strain>
    </source>
</reference>
<sequence length="186" mass="21161">MNQLVHVLRSALEKYNEEEDAQMELERRSSADGYSGIDSADEKRCARYGMSCDDISLDVITISSWLSADEAKRKRGSDVVLRYQQIQQEDFALIFQQLQATVDSVATQRFPVAVFVIQTQEDKSIIVEEVSGEAFDEPDASNSSIQSRAYMNQLLLFNQSLASHPVVRNSRRKDESSRRMIQQRSS</sequence>
<evidence type="ECO:0000313" key="3">
    <source>
        <dbReference type="Proteomes" id="UP000250235"/>
    </source>
</evidence>
<name>A0A2Z7AUY4_9LAMI</name>
<proteinExistence type="predicted"/>
<dbReference type="AlphaFoldDB" id="A0A2Z7AUY4"/>
<dbReference type="Proteomes" id="UP000250235">
    <property type="component" value="Unassembled WGS sequence"/>
</dbReference>
<feature type="region of interest" description="Disordered" evidence="1">
    <location>
        <begin position="167"/>
        <end position="186"/>
    </location>
</feature>
<gene>
    <name evidence="2" type="ORF">F511_29012</name>
</gene>
<evidence type="ECO:0000313" key="2">
    <source>
        <dbReference type="EMBL" id="KZV23147.1"/>
    </source>
</evidence>
<accession>A0A2Z7AUY4</accession>
<dbReference type="EMBL" id="KV013948">
    <property type="protein sequence ID" value="KZV23147.1"/>
    <property type="molecule type" value="Genomic_DNA"/>
</dbReference>